<accession>A0AAU7DHA4</accession>
<keyword evidence="1" id="KW-0812">Transmembrane</keyword>
<reference evidence="2" key="1">
    <citation type="submission" date="2023-03" db="EMBL/GenBank/DDBJ databases">
        <title>Edaphobacter sp.</title>
        <authorList>
            <person name="Huber K.J."/>
            <person name="Papendorf J."/>
            <person name="Pilke C."/>
            <person name="Bunk B."/>
            <person name="Sproeer C."/>
            <person name="Pester M."/>
        </authorList>
    </citation>
    <scope>NUCLEOTIDE SEQUENCE</scope>
    <source>
        <strain evidence="2">DSM 110680</strain>
    </source>
</reference>
<feature type="transmembrane region" description="Helical" evidence="1">
    <location>
        <begin position="7"/>
        <end position="29"/>
    </location>
</feature>
<dbReference type="RefSeq" id="WP_348261930.1">
    <property type="nucleotide sequence ID" value="NZ_CP121196.1"/>
</dbReference>
<gene>
    <name evidence="2" type="ORF">P8935_19265</name>
</gene>
<evidence type="ECO:0000256" key="1">
    <source>
        <dbReference type="SAM" id="Phobius"/>
    </source>
</evidence>
<sequence>MRHRIVLLFAATFIIGISVGAWLFVSGPLADQFQSRAESNFGMLAIMIVCISILLGVLVSVWDSKEEVVPQKHRHIAFRRLLHH</sequence>
<proteinExistence type="predicted"/>
<protein>
    <submittedName>
        <fullName evidence="2">Uncharacterized protein</fullName>
    </submittedName>
</protein>
<dbReference type="EMBL" id="CP121196">
    <property type="protein sequence ID" value="XBH16701.1"/>
    <property type="molecule type" value="Genomic_DNA"/>
</dbReference>
<name>A0AAU7DHA4_9BACT</name>
<dbReference type="AlphaFoldDB" id="A0AAU7DHA4"/>
<organism evidence="2">
    <name type="scientific">Telmatobacter sp. DSM 110680</name>
    <dbReference type="NCBI Taxonomy" id="3036704"/>
    <lineage>
        <taxon>Bacteria</taxon>
        <taxon>Pseudomonadati</taxon>
        <taxon>Acidobacteriota</taxon>
        <taxon>Terriglobia</taxon>
        <taxon>Terriglobales</taxon>
        <taxon>Acidobacteriaceae</taxon>
        <taxon>Telmatobacter</taxon>
    </lineage>
</organism>
<keyword evidence="1" id="KW-1133">Transmembrane helix</keyword>
<evidence type="ECO:0000313" key="2">
    <source>
        <dbReference type="EMBL" id="XBH16701.1"/>
    </source>
</evidence>
<feature type="transmembrane region" description="Helical" evidence="1">
    <location>
        <begin position="41"/>
        <end position="62"/>
    </location>
</feature>
<keyword evidence="1" id="KW-0472">Membrane</keyword>